<dbReference type="PANTHER" id="PTHR38445">
    <property type="entry name" value="HTH-TYPE TRANSCRIPTIONAL REPRESSOR YTRA"/>
    <property type="match status" value="1"/>
</dbReference>
<keyword evidence="3" id="KW-0804">Transcription</keyword>
<dbReference type="GO" id="GO:0003677">
    <property type="term" value="F:DNA binding"/>
    <property type="evidence" value="ECO:0007669"/>
    <property type="project" value="UniProtKB-KW"/>
</dbReference>
<evidence type="ECO:0000256" key="1">
    <source>
        <dbReference type="ARBA" id="ARBA00023015"/>
    </source>
</evidence>
<dbReference type="PROSITE" id="PS50949">
    <property type="entry name" value="HTH_GNTR"/>
    <property type="match status" value="1"/>
</dbReference>
<evidence type="ECO:0000259" key="4">
    <source>
        <dbReference type="PROSITE" id="PS50949"/>
    </source>
</evidence>
<dbReference type="Pfam" id="PF00392">
    <property type="entry name" value="GntR"/>
    <property type="match status" value="1"/>
</dbReference>
<feature type="domain" description="HTH gntR-type" evidence="4">
    <location>
        <begin position="1"/>
        <end position="67"/>
    </location>
</feature>
<keyword evidence="6" id="KW-1185">Reference proteome</keyword>
<proteinExistence type="predicted"/>
<gene>
    <name evidence="5" type="ORF">PHACT_08255</name>
</gene>
<dbReference type="EMBL" id="MASR01000001">
    <property type="protein sequence ID" value="OFE14024.1"/>
    <property type="molecule type" value="Genomic_DNA"/>
</dbReference>
<dbReference type="OrthoDB" id="9808770at2"/>
<sequence length="116" mass="12791">MYLQIMDQIRHRVAAGDWPPGREIPSIRAMAAGLSISVITVKRAYLELERDGVIITRQGKGSFISDNPGLGSSLQQQALDAHLQDAIDSASLLGLDDQALLKRLQSLQQLRKEKKV</sequence>
<dbReference type="STRING" id="1524254.PHACT_08255"/>
<dbReference type="InterPro" id="IPR036390">
    <property type="entry name" value="WH_DNA-bd_sf"/>
</dbReference>
<dbReference type="InterPro" id="IPR036388">
    <property type="entry name" value="WH-like_DNA-bd_sf"/>
</dbReference>
<reference evidence="6" key="1">
    <citation type="submission" date="2016-07" db="EMBL/GenBank/DDBJ databases">
        <authorList>
            <person name="Florea S."/>
            <person name="Webb J.S."/>
            <person name="Jaromczyk J."/>
            <person name="Schardl C.L."/>
        </authorList>
    </citation>
    <scope>NUCLEOTIDE SEQUENCE [LARGE SCALE GENOMIC DNA]</scope>
    <source>
        <strain evidence="6">KCTC 42131</strain>
    </source>
</reference>
<evidence type="ECO:0000256" key="3">
    <source>
        <dbReference type="ARBA" id="ARBA00023163"/>
    </source>
</evidence>
<organism evidence="5 6">
    <name type="scientific">Pseudohongiella acticola</name>
    <dbReference type="NCBI Taxonomy" id="1524254"/>
    <lineage>
        <taxon>Bacteria</taxon>
        <taxon>Pseudomonadati</taxon>
        <taxon>Pseudomonadota</taxon>
        <taxon>Gammaproteobacteria</taxon>
        <taxon>Pseudomonadales</taxon>
        <taxon>Pseudohongiellaceae</taxon>
        <taxon>Pseudohongiella</taxon>
    </lineage>
</organism>
<dbReference type="InterPro" id="IPR000524">
    <property type="entry name" value="Tscrpt_reg_HTH_GntR"/>
</dbReference>
<dbReference type="CDD" id="cd07377">
    <property type="entry name" value="WHTH_GntR"/>
    <property type="match status" value="1"/>
</dbReference>
<protein>
    <submittedName>
        <fullName evidence="5">GntR family transcriptional regulator</fullName>
    </submittedName>
</protein>
<accession>A0A1E8CNM8</accession>
<dbReference type="AlphaFoldDB" id="A0A1E8CNM8"/>
<dbReference type="Proteomes" id="UP000175669">
    <property type="component" value="Unassembled WGS sequence"/>
</dbReference>
<keyword evidence="1" id="KW-0805">Transcription regulation</keyword>
<dbReference type="Gene3D" id="1.10.10.10">
    <property type="entry name" value="Winged helix-like DNA-binding domain superfamily/Winged helix DNA-binding domain"/>
    <property type="match status" value="1"/>
</dbReference>
<evidence type="ECO:0000256" key="2">
    <source>
        <dbReference type="ARBA" id="ARBA00023125"/>
    </source>
</evidence>
<name>A0A1E8CNM8_9GAMM</name>
<dbReference type="PANTHER" id="PTHR38445:SF9">
    <property type="entry name" value="HTH-TYPE TRANSCRIPTIONAL REPRESSOR YTRA"/>
    <property type="match status" value="1"/>
</dbReference>
<comment type="caution">
    <text evidence="5">The sequence shown here is derived from an EMBL/GenBank/DDBJ whole genome shotgun (WGS) entry which is preliminary data.</text>
</comment>
<keyword evidence="2" id="KW-0238">DNA-binding</keyword>
<evidence type="ECO:0000313" key="6">
    <source>
        <dbReference type="Proteomes" id="UP000175669"/>
    </source>
</evidence>
<dbReference type="SMART" id="SM00345">
    <property type="entry name" value="HTH_GNTR"/>
    <property type="match status" value="1"/>
</dbReference>
<dbReference type="SUPFAM" id="SSF46785">
    <property type="entry name" value="Winged helix' DNA-binding domain"/>
    <property type="match status" value="1"/>
</dbReference>
<evidence type="ECO:0000313" key="5">
    <source>
        <dbReference type="EMBL" id="OFE14024.1"/>
    </source>
</evidence>
<dbReference type="GO" id="GO:0003700">
    <property type="term" value="F:DNA-binding transcription factor activity"/>
    <property type="evidence" value="ECO:0007669"/>
    <property type="project" value="InterPro"/>
</dbReference>